<dbReference type="InterPro" id="IPR013517">
    <property type="entry name" value="FG-GAP"/>
</dbReference>
<dbReference type="PANTHER" id="PTHR46580">
    <property type="entry name" value="SENSOR KINASE-RELATED"/>
    <property type="match status" value="1"/>
</dbReference>
<dbReference type="Gene3D" id="2.130.10.130">
    <property type="entry name" value="Integrin alpha, N-terminal"/>
    <property type="match status" value="1"/>
</dbReference>
<keyword evidence="1" id="KW-0732">Signal</keyword>
<dbReference type="OrthoDB" id="3153136at2759"/>
<reference evidence="3" key="1">
    <citation type="submission" date="2022-06" db="EMBL/GenBank/DDBJ databases">
        <title>Genome Sequence of Candolleomyces eurysporus.</title>
        <authorList>
            <person name="Buettner E."/>
        </authorList>
    </citation>
    <scope>NUCLEOTIDE SEQUENCE</scope>
    <source>
        <strain evidence="3">VTCC 930004</strain>
    </source>
</reference>
<protein>
    <recommendedName>
        <fullName evidence="5">VCBS repeat-containing protein</fullName>
    </recommendedName>
</protein>
<feature type="coiled-coil region" evidence="2">
    <location>
        <begin position="22"/>
        <end position="56"/>
    </location>
</feature>
<proteinExistence type="predicted"/>
<evidence type="ECO:0000256" key="2">
    <source>
        <dbReference type="SAM" id="Coils"/>
    </source>
</evidence>
<keyword evidence="4" id="KW-1185">Reference proteome</keyword>
<feature type="non-terminal residue" evidence="3">
    <location>
        <position position="450"/>
    </location>
</feature>
<dbReference type="AlphaFoldDB" id="A0A9W8IYD9"/>
<evidence type="ECO:0000313" key="3">
    <source>
        <dbReference type="EMBL" id="KAJ2925171.1"/>
    </source>
</evidence>
<dbReference type="SUPFAM" id="SSF69318">
    <property type="entry name" value="Integrin alpha N-terminal domain"/>
    <property type="match status" value="1"/>
</dbReference>
<organism evidence="3 4">
    <name type="scientific">Candolleomyces eurysporus</name>
    <dbReference type="NCBI Taxonomy" id="2828524"/>
    <lineage>
        <taxon>Eukaryota</taxon>
        <taxon>Fungi</taxon>
        <taxon>Dikarya</taxon>
        <taxon>Basidiomycota</taxon>
        <taxon>Agaricomycotina</taxon>
        <taxon>Agaricomycetes</taxon>
        <taxon>Agaricomycetidae</taxon>
        <taxon>Agaricales</taxon>
        <taxon>Agaricineae</taxon>
        <taxon>Psathyrellaceae</taxon>
        <taxon>Candolleomyces</taxon>
    </lineage>
</organism>
<name>A0A9W8IYD9_9AGAR</name>
<gene>
    <name evidence="3" type="ORF">H1R20_g11913</name>
</gene>
<keyword evidence="2" id="KW-0175">Coiled coil</keyword>
<accession>A0A9W8IYD9</accession>
<dbReference type="InterPro" id="IPR028994">
    <property type="entry name" value="Integrin_alpha_N"/>
</dbReference>
<sequence length="450" mass="48633">MDKENGNRVAEDMERLWGTQGVGDLRKENEKLREECNSVRAEVEELRKQVETLRKVVTERVPTRRVGKGDIVGFGLNGVTILRTGLMPHTAKLAVPDFGYIAGGWRIDQHVRLVGDTTGDGLGDIIGFGYSGVIVSRNNGDSFSPICLALEDFGLTKGWSIDKHVRYVADLRRKGYVDIIGFGDAGVLVSLNNGDGTYAPSRLVLNDFGFNAGGWRVDRHLRFLADVNGDGIPDIVAIGEKHVFVALGNGDGTFAAPRAVMDRSFTRSGWGWEINRHPRTLGDLTGDGSVDIIGFANAGVYVALNNGDGTFKEGPLAVKDFGADAGWQVDKHPRFVADVNGDGRGDIVGFGDAGVHVAIGNGDGTFQAPKLVISDFGYNAGGWRVDKHPRFVVDLTGDGAADIIGFGQDAVWVSYNDGKGNFGPIQKFTEEFSFNRGWGTSNTVRWIANL</sequence>
<dbReference type="EMBL" id="JANBPK010001193">
    <property type="protein sequence ID" value="KAJ2925171.1"/>
    <property type="molecule type" value="Genomic_DNA"/>
</dbReference>
<dbReference type="Proteomes" id="UP001140091">
    <property type="component" value="Unassembled WGS sequence"/>
</dbReference>
<evidence type="ECO:0000256" key="1">
    <source>
        <dbReference type="ARBA" id="ARBA00022729"/>
    </source>
</evidence>
<evidence type="ECO:0000313" key="4">
    <source>
        <dbReference type="Proteomes" id="UP001140091"/>
    </source>
</evidence>
<evidence type="ECO:0008006" key="5">
    <source>
        <dbReference type="Google" id="ProtNLM"/>
    </source>
</evidence>
<dbReference type="Pfam" id="PF13517">
    <property type="entry name" value="FG-GAP_3"/>
    <property type="match status" value="1"/>
</dbReference>
<comment type="caution">
    <text evidence="3">The sequence shown here is derived from an EMBL/GenBank/DDBJ whole genome shotgun (WGS) entry which is preliminary data.</text>
</comment>